<dbReference type="EC" id="7.1.1.-" evidence="5"/>
<keyword evidence="3 5" id="KW-1133">Transmembrane helix</keyword>
<dbReference type="InterPro" id="IPR001750">
    <property type="entry name" value="ND/Mrp_TM"/>
</dbReference>
<feature type="domain" description="NADH:quinone oxidoreductase/Mrp antiporter transmembrane" evidence="7">
    <location>
        <begin position="130"/>
        <end position="420"/>
    </location>
</feature>
<dbReference type="Proteomes" id="UP000306585">
    <property type="component" value="Unassembled WGS sequence"/>
</dbReference>
<keyword evidence="4 5" id="KW-0472">Membrane</keyword>
<accession>A0A5R9GRK4</accession>
<dbReference type="GO" id="GO:0008137">
    <property type="term" value="F:NADH dehydrogenase (ubiquinone) activity"/>
    <property type="evidence" value="ECO:0007669"/>
    <property type="project" value="InterPro"/>
</dbReference>
<dbReference type="InterPro" id="IPR010096">
    <property type="entry name" value="NADH-Q_OxRdtase_suN/2"/>
</dbReference>
<feature type="transmembrane region" description="Helical" evidence="5">
    <location>
        <begin position="306"/>
        <end position="325"/>
    </location>
</feature>
<name>A0A5R9GRK4_9PROT</name>
<keyword evidence="5" id="KW-1003">Cell membrane</keyword>
<feature type="transmembrane region" description="Helical" evidence="5">
    <location>
        <begin position="20"/>
        <end position="37"/>
    </location>
</feature>
<dbReference type="GO" id="GO:0048038">
    <property type="term" value="F:quinone binding"/>
    <property type="evidence" value="ECO:0007669"/>
    <property type="project" value="UniProtKB-KW"/>
</dbReference>
<dbReference type="PANTHER" id="PTHR22773">
    <property type="entry name" value="NADH DEHYDROGENASE"/>
    <property type="match status" value="1"/>
</dbReference>
<keyword evidence="2 5" id="KW-0812">Transmembrane</keyword>
<dbReference type="GO" id="GO:0012505">
    <property type="term" value="C:endomembrane system"/>
    <property type="evidence" value="ECO:0007669"/>
    <property type="project" value="UniProtKB-SubCell"/>
</dbReference>
<feature type="transmembrane region" description="Helical" evidence="5">
    <location>
        <begin position="278"/>
        <end position="299"/>
    </location>
</feature>
<comment type="caution">
    <text evidence="8">The sequence shown here is derived from an EMBL/GenBank/DDBJ whole genome shotgun (WGS) entry which is preliminary data.</text>
</comment>
<keyword evidence="5" id="KW-0830">Ubiquinone</keyword>
<keyword evidence="9" id="KW-1185">Reference proteome</keyword>
<keyword evidence="5" id="KW-1278">Translocase</keyword>
<dbReference type="GO" id="GO:0042773">
    <property type="term" value="P:ATP synthesis coupled electron transport"/>
    <property type="evidence" value="ECO:0007669"/>
    <property type="project" value="InterPro"/>
</dbReference>
<feature type="transmembrane region" description="Helical" evidence="5">
    <location>
        <begin position="452"/>
        <end position="471"/>
    </location>
</feature>
<evidence type="ECO:0000256" key="4">
    <source>
        <dbReference type="ARBA" id="ARBA00023136"/>
    </source>
</evidence>
<proteinExistence type="inferred from homology"/>
<gene>
    <name evidence="5" type="primary">nuoN</name>
    <name evidence="8" type="ORF">FEF65_04225</name>
</gene>
<feature type="transmembrane region" description="Helical" evidence="5">
    <location>
        <begin position="44"/>
        <end position="66"/>
    </location>
</feature>
<evidence type="ECO:0000313" key="8">
    <source>
        <dbReference type="EMBL" id="TLS68208.1"/>
    </source>
</evidence>
<dbReference type="GO" id="GO:0050136">
    <property type="term" value="F:NADH dehydrogenase (quinone) (non-electrogenic) activity"/>
    <property type="evidence" value="ECO:0007669"/>
    <property type="project" value="UniProtKB-UniRule"/>
</dbReference>
<dbReference type="AlphaFoldDB" id="A0A5R9GRK4"/>
<evidence type="ECO:0000256" key="3">
    <source>
        <dbReference type="ARBA" id="ARBA00022989"/>
    </source>
</evidence>
<organism evidence="8 9">
    <name type="scientific">Mariprofundus erugo</name>
    <dbReference type="NCBI Taxonomy" id="2528639"/>
    <lineage>
        <taxon>Bacteria</taxon>
        <taxon>Pseudomonadati</taxon>
        <taxon>Pseudomonadota</taxon>
        <taxon>Candidatius Mariprofundia</taxon>
        <taxon>Mariprofundales</taxon>
        <taxon>Mariprofundaceae</taxon>
        <taxon>Mariprofundus</taxon>
    </lineage>
</organism>
<evidence type="ECO:0000256" key="1">
    <source>
        <dbReference type="ARBA" id="ARBA00004127"/>
    </source>
</evidence>
<dbReference type="GO" id="GO:0005886">
    <property type="term" value="C:plasma membrane"/>
    <property type="evidence" value="ECO:0007669"/>
    <property type="project" value="UniProtKB-SubCell"/>
</dbReference>
<dbReference type="HAMAP" id="MF_00445">
    <property type="entry name" value="NDH1_NuoN_1"/>
    <property type="match status" value="1"/>
</dbReference>
<feature type="transmembrane region" description="Helical" evidence="5">
    <location>
        <begin position="411"/>
        <end position="431"/>
    </location>
</feature>
<feature type="transmembrane region" description="Helical" evidence="5">
    <location>
        <begin position="375"/>
        <end position="399"/>
    </location>
</feature>
<comment type="function">
    <text evidence="5">NDH-1 shuttles electrons from NADH, via FMN and iron-sulfur (Fe-S) centers, to quinones in the respiratory chain. The immediate electron acceptor for the enzyme in this species is believed to be ubiquinone. Couples the redox reaction to proton translocation (for every two electrons transferred, four hydrogen ions are translocated across the cytoplasmic membrane), and thus conserves the redox energy in a proton gradient.</text>
</comment>
<dbReference type="RefSeq" id="WP_138238543.1">
    <property type="nucleotide sequence ID" value="NZ_VBRY01000003.1"/>
</dbReference>
<keyword evidence="5" id="KW-0520">NAD</keyword>
<comment type="subunit">
    <text evidence="5">NDH-1 is composed of 14 different subunits. Subunits NuoA, H, J, K, L, M, N constitute the membrane sector of the complex.</text>
</comment>
<feature type="transmembrane region" description="Helical" evidence="5">
    <location>
        <begin position="208"/>
        <end position="227"/>
    </location>
</feature>
<feature type="transmembrane region" description="Helical" evidence="5">
    <location>
        <begin position="111"/>
        <end position="128"/>
    </location>
</feature>
<evidence type="ECO:0000256" key="5">
    <source>
        <dbReference type="HAMAP-Rule" id="MF_00445"/>
    </source>
</evidence>
<feature type="transmembrane region" description="Helical" evidence="5">
    <location>
        <begin position="134"/>
        <end position="153"/>
    </location>
</feature>
<feature type="transmembrane region" description="Helical" evidence="5">
    <location>
        <begin position="247"/>
        <end position="266"/>
    </location>
</feature>
<evidence type="ECO:0000256" key="6">
    <source>
        <dbReference type="RuleBase" id="RU000320"/>
    </source>
</evidence>
<dbReference type="NCBIfam" id="TIGR01770">
    <property type="entry name" value="NDH_I_N"/>
    <property type="match status" value="1"/>
</dbReference>
<dbReference type="Pfam" id="PF00361">
    <property type="entry name" value="Proton_antipo_M"/>
    <property type="match status" value="1"/>
</dbReference>
<evidence type="ECO:0000313" key="9">
    <source>
        <dbReference type="Proteomes" id="UP000306585"/>
    </source>
</evidence>
<keyword evidence="5" id="KW-0813">Transport</keyword>
<evidence type="ECO:0000259" key="7">
    <source>
        <dbReference type="Pfam" id="PF00361"/>
    </source>
</evidence>
<feature type="transmembrane region" description="Helical" evidence="5">
    <location>
        <begin position="331"/>
        <end position="354"/>
    </location>
</feature>
<comment type="catalytic activity">
    <reaction evidence="5">
        <text>a quinone + NADH + 5 H(+)(in) = a quinol + NAD(+) + 4 H(+)(out)</text>
        <dbReference type="Rhea" id="RHEA:57888"/>
        <dbReference type="ChEBI" id="CHEBI:15378"/>
        <dbReference type="ChEBI" id="CHEBI:24646"/>
        <dbReference type="ChEBI" id="CHEBI:57540"/>
        <dbReference type="ChEBI" id="CHEBI:57945"/>
        <dbReference type="ChEBI" id="CHEBI:132124"/>
    </reaction>
</comment>
<comment type="subcellular location">
    <subcellularLocation>
        <location evidence="5">Cell membrane</location>
        <topology evidence="5">Multi-pass membrane protein</topology>
    </subcellularLocation>
    <subcellularLocation>
        <location evidence="1">Endomembrane system</location>
        <topology evidence="1">Multi-pass membrane protein</topology>
    </subcellularLocation>
    <subcellularLocation>
        <location evidence="6">Membrane</location>
        <topology evidence="6">Multi-pass membrane protein</topology>
    </subcellularLocation>
</comment>
<feature type="transmembrane region" description="Helical" evidence="5">
    <location>
        <begin position="165"/>
        <end position="188"/>
    </location>
</feature>
<keyword evidence="5" id="KW-0874">Quinone</keyword>
<comment type="similarity">
    <text evidence="5">Belongs to the complex I subunit 2 family.</text>
</comment>
<protein>
    <recommendedName>
        <fullName evidence="5">NADH-quinone oxidoreductase subunit N</fullName>
        <ecNumber evidence="5">7.1.1.-</ecNumber>
    </recommendedName>
    <alternativeName>
        <fullName evidence="5">NADH dehydrogenase I subunit N</fullName>
    </alternativeName>
    <alternativeName>
        <fullName evidence="5">NDH-1 subunit N</fullName>
    </alternativeName>
</protein>
<dbReference type="PRINTS" id="PR01434">
    <property type="entry name" value="NADHDHGNASE5"/>
</dbReference>
<reference evidence="8 9" key="1">
    <citation type="journal article" date="2019" name="Appl. Environ. Microbiol.">
        <title>Environmental Evidence and Genomic Insight of Iron-oxidizing Bacteria Preference Towards More Corrosion Resistant Stainless Steel at Higher Salinities.</title>
        <authorList>
            <person name="Garrison C.E."/>
            <person name="Price K.A."/>
            <person name="Field E.K."/>
        </authorList>
    </citation>
    <scope>NUCLEOTIDE SEQUENCE [LARGE SCALE GENOMIC DNA]</scope>
    <source>
        <strain evidence="8 9">P3</strain>
    </source>
</reference>
<sequence>MANVTFPFPFPEHLSSLMPEMFVAVIAMALLLLDLFIPREKKCITAYIAIATASVAALLCVSVNPAEPLVGFYGFFVLDQFAVFAKVLICLATALAMVLSVQYMKDLENVGEYYVLMLFAMLGMMLMSSANNFIVMYLGLELMALCIYVLVGYQRDILRSNEAALKYFILGALSSCMLLYGVTFLYGVTGSFDFVTIGKGLADAGSSSHTAVMLGLVFIIAGLAFKVSMAPFHMWTPDAYEGAPTPVTAFMSVAPKVAGFVIFIRILDQAMPALQHEYTMILSAIAVLTMAVGNLAAIAQRNIKRMLAYSTVGHVGFVMLGLIAANDDGYAGILVYMSIYLFMTMGAFAIIIIMQREGIQGELLDDFSGLSKARPGYALAMGLMLFSLAGIPFLGGFWAKYAVFIAAVEAGHVYLVLYALLFSAVGAFYYIRLVKYIYFDDARVQFNFSESRLMQLTVVLMAIAVVALGVYPDPLMDLCKSAVAAMI</sequence>
<dbReference type="EMBL" id="VBRY01000003">
    <property type="protein sequence ID" value="TLS68208.1"/>
    <property type="molecule type" value="Genomic_DNA"/>
</dbReference>
<feature type="transmembrane region" description="Helical" evidence="5">
    <location>
        <begin position="72"/>
        <end position="99"/>
    </location>
</feature>
<evidence type="ECO:0000256" key="2">
    <source>
        <dbReference type="ARBA" id="ARBA00022692"/>
    </source>
</evidence>